<protein>
    <submittedName>
        <fullName evidence="4">Putative secreted protein (Por secretion system target)</fullName>
    </submittedName>
</protein>
<reference evidence="4 5" key="2">
    <citation type="submission" date="2018-09" db="EMBL/GenBank/DDBJ databases">
        <title>Genomic Encyclopedia of Archaeal and Bacterial Type Strains, Phase II (KMG-II): from individual species to whole genera.</title>
        <authorList>
            <person name="Goeker M."/>
        </authorList>
    </citation>
    <scope>NUCLEOTIDE SEQUENCE [LARGE SCALE GENOMIC DNA]</scope>
    <source>
        <strain evidence="4 5">DSM 27620</strain>
    </source>
</reference>
<dbReference type="EMBL" id="RAQH01000007">
    <property type="protein sequence ID" value="RKE86759.1"/>
    <property type="molecule type" value="Genomic_DNA"/>
</dbReference>
<dbReference type="NCBIfam" id="TIGR04183">
    <property type="entry name" value="Por_Secre_tail"/>
    <property type="match status" value="1"/>
</dbReference>
<organism evidence="4 5">
    <name type="scientific">Epilithonimonas arachidiradicis</name>
    <dbReference type="NCBI Taxonomy" id="1617282"/>
    <lineage>
        <taxon>Bacteria</taxon>
        <taxon>Pseudomonadati</taxon>
        <taxon>Bacteroidota</taxon>
        <taxon>Flavobacteriia</taxon>
        <taxon>Flavobacteriales</taxon>
        <taxon>Weeksellaceae</taxon>
        <taxon>Chryseobacterium group</taxon>
        <taxon>Epilithonimonas</taxon>
    </lineage>
</organism>
<evidence type="ECO:0000313" key="6">
    <source>
        <dbReference type="Proteomes" id="UP000658202"/>
    </source>
</evidence>
<dbReference type="AlphaFoldDB" id="A0A420D7M1"/>
<name>A0A420D7M1_9FLAO</name>
<dbReference type="Proteomes" id="UP000658202">
    <property type="component" value="Unassembled WGS sequence"/>
</dbReference>
<evidence type="ECO:0000313" key="3">
    <source>
        <dbReference type="EMBL" id="GGG62204.1"/>
    </source>
</evidence>
<feature type="chain" id="PRO_5019021375" evidence="2">
    <location>
        <begin position="22"/>
        <end position="259"/>
    </location>
</feature>
<evidence type="ECO:0000256" key="2">
    <source>
        <dbReference type="SAM" id="SignalP"/>
    </source>
</evidence>
<reference evidence="3" key="4">
    <citation type="submission" date="2024-05" db="EMBL/GenBank/DDBJ databases">
        <authorList>
            <person name="Sun Q."/>
            <person name="Sedlacek I."/>
        </authorList>
    </citation>
    <scope>NUCLEOTIDE SEQUENCE</scope>
    <source>
        <strain evidence="3">CCM 8490</strain>
    </source>
</reference>
<keyword evidence="1 2" id="KW-0732">Signal</keyword>
<evidence type="ECO:0000313" key="5">
    <source>
        <dbReference type="Proteomes" id="UP000285906"/>
    </source>
</evidence>
<evidence type="ECO:0000256" key="1">
    <source>
        <dbReference type="ARBA" id="ARBA00022729"/>
    </source>
</evidence>
<dbReference type="OrthoDB" id="1425128at2"/>
<reference evidence="3" key="1">
    <citation type="journal article" date="2014" name="Int. J. Syst. Evol. Microbiol.">
        <title>Complete genome of a new Firmicutes species belonging to the dominant human colonic microbiota ('Ruminococcus bicirculans') reveals two chromosomes and a selective capacity to utilize plant glucans.</title>
        <authorList>
            <consortium name="NISC Comparative Sequencing Program"/>
            <person name="Wegmann U."/>
            <person name="Louis P."/>
            <person name="Goesmann A."/>
            <person name="Henrissat B."/>
            <person name="Duncan S.H."/>
            <person name="Flint H.J."/>
        </authorList>
    </citation>
    <scope>NUCLEOTIDE SEQUENCE</scope>
    <source>
        <strain evidence="3">CCM 8490</strain>
    </source>
</reference>
<dbReference type="InterPro" id="IPR026444">
    <property type="entry name" value="Secre_tail"/>
</dbReference>
<proteinExistence type="predicted"/>
<gene>
    <name evidence="4" type="ORF">BXY58_2586</name>
    <name evidence="3" type="ORF">GCM10007332_25250</name>
</gene>
<dbReference type="RefSeq" id="WP_120214164.1">
    <property type="nucleotide sequence ID" value="NZ_BMCW01000006.1"/>
</dbReference>
<accession>A0A420D7M1</accession>
<dbReference type="EMBL" id="BMCW01000006">
    <property type="protein sequence ID" value="GGG62204.1"/>
    <property type="molecule type" value="Genomic_DNA"/>
</dbReference>
<reference evidence="6" key="3">
    <citation type="journal article" date="2019" name="Int. J. Syst. Evol. Microbiol.">
        <title>The Global Catalogue of Microorganisms (GCM) 10K type strain sequencing project: providing services to taxonomists for standard genome sequencing and annotation.</title>
        <authorList>
            <consortium name="The Broad Institute Genomics Platform"/>
            <consortium name="The Broad Institute Genome Sequencing Center for Infectious Disease"/>
            <person name="Wu L."/>
            <person name="Ma J."/>
        </authorList>
    </citation>
    <scope>NUCLEOTIDE SEQUENCE [LARGE SCALE GENOMIC DNA]</scope>
    <source>
        <strain evidence="6">CCM 8490</strain>
    </source>
</reference>
<feature type="signal peptide" evidence="2">
    <location>
        <begin position="1"/>
        <end position="21"/>
    </location>
</feature>
<dbReference type="Proteomes" id="UP000285906">
    <property type="component" value="Unassembled WGS sequence"/>
</dbReference>
<evidence type="ECO:0000313" key="4">
    <source>
        <dbReference type="EMBL" id="RKE86759.1"/>
    </source>
</evidence>
<keyword evidence="6" id="KW-1185">Reference proteome</keyword>
<comment type="caution">
    <text evidence="4">The sequence shown here is derived from an EMBL/GenBank/DDBJ whole genome shotgun (WGS) entry which is preliminary data.</text>
</comment>
<sequence length="259" mass="27719">MKKSLLFLAFAVVATVGNVKAQTTWDFSSAAWPVVSGETAKVKNNLALVPGPETVVNFGQVEANSATFSDGYVASKRFKLNGGGFTSTGVNTTPTQRHIYFKTNGNSSITIWYKNGGGGDRTLYIGTGTEILASKTYSNSQDGIIYTYDYAGPARDIYIYGDQSLNLYKITATNVGNTVLGVNDVKKEMKAQAFSSGNKVYISDLDAKNTEVNVYSATGSLVKTAKVSADTNFEVNTKGVYIVNLKSDAGVKSVKVLIK</sequence>